<dbReference type="InterPro" id="IPR015797">
    <property type="entry name" value="NUDIX_hydrolase-like_dom_sf"/>
</dbReference>
<dbReference type="Proteomes" id="UP001203423">
    <property type="component" value="Unassembled WGS sequence"/>
</dbReference>
<dbReference type="PROSITE" id="PS51462">
    <property type="entry name" value="NUDIX"/>
    <property type="match status" value="1"/>
</dbReference>
<dbReference type="InterPro" id="IPR000086">
    <property type="entry name" value="NUDIX_hydrolase_dom"/>
</dbReference>
<dbReference type="EC" id="3.6.1.-" evidence="7"/>
<dbReference type="InterPro" id="IPR033713">
    <property type="entry name" value="NudJ"/>
</dbReference>
<dbReference type="CDD" id="cd03675">
    <property type="entry name" value="NUDIX_Hydrolase"/>
    <property type="match status" value="1"/>
</dbReference>
<evidence type="ECO:0000256" key="5">
    <source>
        <dbReference type="ARBA" id="ARBA00022801"/>
    </source>
</evidence>
<evidence type="ECO:0000256" key="4">
    <source>
        <dbReference type="ARBA" id="ARBA00015552"/>
    </source>
</evidence>
<proteinExistence type="inferred from homology"/>
<protein>
    <recommendedName>
        <fullName evidence="4 7">Phosphatase NudJ</fullName>
        <ecNumber evidence="7">3.6.1.-</ecNumber>
    </recommendedName>
</protein>
<sequence>MTERYKPNTTVACIIRADQHYLMVEEMIDGRLQYNQPAGHLEPNESLITACQREVQEETGIHLVPKALVGIYQFSANTDLAFVRYTFCASLDKQIAPNPQDPAILNAKWLTFEEILTLKTQLRSPLVLQSLKDYRNNPHYPLSILNDQYLSL</sequence>
<evidence type="ECO:0000313" key="10">
    <source>
        <dbReference type="Proteomes" id="UP001203423"/>
    </source>
</evidence>
<keyword evidence="10" id="KW-1185">Reference proteome</keyword>
<evidence type="ECO:0000256" key="3">
    <source>
        <dbReference type="ARBA" id="ARBA00011245"/>
    </source>
</evidence>
<comment type="similarity">
    <text evidence="2 7">Belongs to the Nudix hydrolase family. NudJ subfamily.</text>
</comment>
<evidence type="ECO:0000256" key="6">
    <source>
        <dbReference type="ARBA" id="ARBA00022842"/>
    </source>
</evidence>
<dbReference type="GO" id="GO:0016787">
    <property type="term" value="F:hydrolase activity"/>
    <property type="evidence" value="ECO:0007669"/>
    <property type="project" value="UniProtKB-KW"/>
</dbReference>
<dbReference type="EMBL" id="JAKIKS010000107">
    <property type="protein sequence ID" value="MCL1126787.1"/>
    <property type="molecule type" value="Genomic_DNA"/>
</dbReference>
<feature type="domain" description="Nudix hydrolase" evidence="8">
    <location>
        <begin position="6"/>
        <end position="133"/>
    </location>
</feature>
<keyword evidence="5 7" id="KW-0378">Hydrolase</keyword>
<dbReference type="PROSITE" id="PS00893">
    <property type="entry name" value="NUDIX_BOX"/>
    <property type="match status" value="1"/>
</dbReference>
<evidence type="ECO:0000256" key="2">
    <source>
        <dbReference type="ARBA" id="ARBA00007608"/>
    </source>
</evidence>
<accession>A0ABT0LGF3</accession>
<dbReference type="Pfam" id="PF00293">
    <property type="entry name" value="NUDIX"/>
    <property type="match status" value="1"/>
</dbReference>
<name>A0ABT0LGF3_9GAMM</name>
<gene>
    <name evidence="7" type="primary">nudJ</name>
    <name evidence="9" type="ORF">L2764_20445</name>
</gene>
<dbReference type="PANTHER" id="PTHR43046">
    <property type="entry name" value="GDP-MANNOSE MANNOSYL HYDROLASE"/>
    <property type="match status" value="1"/>
</dbReference>
<evidence type="ECO:0000256" key="7">
    <source>
        <dbReference type="RuleBase" id="RU364043"/>
    </source>
</evidence>
<dbReference type="InterPro" id="IPR020084">
    <property type="entry name" value="NUDIX_hydrolase_CS"/>
</dbReference>
<organism evidence="9 10">
    <name type="scientific">Shewanella surugensis</name>
    <dbReference type="NCBI Taxonomy" id="212020"/>
    <lineage>
        <taxon>Bacteria</taxon>
        <taxon>Pseudomonadati</taxon>
        <taxon>Pseudomonadota</taxon>
        <taxon>Gammaproteobacteria</taxon>
        <taxon>Alteromonadales</taxon>
        <taxon>Shewanellaceae</taxon>
        <taxon>Shewanella</taxon>
    </lineage>
</organism>
<dbReference type="Gene3D" id="3.90.79.10">
    <property type="entry name" value="Nucleoside Triphosphate Pyrophosphohydrolase"/>
    <property type="match status" value="1"/>
</dbReference>
<dbReference type="RefSeq" id="WP_248942199.1">
    <property type="nucleotide sequence ID" value="NZ_JAKIKS010000107.1"/>
</dbReference>
<dbReference type="SUPFAM" id="SSF55811">
    <property type="entry name" value="Nudix"/>
    <property type="match status" value="1"/>
</dbReference>
<comment type="subunit">
    <text evidence="3 7">Monomer.</text>
</comment>
<comment type="caution">
    <text evidence="9">The sequence shown here is derived from an EMBL/GenBank/DDBJ whole genome shotgun (WGS) entry which is preliminary data.</text>
</comment>
<evidence type="ECO:0000256" key="1">
    <source>
        <dbReference type="ARBA" id="ARBA00001946"/>
    </source>
</evidence>
<comment type="cofactor">
    <cofactor evidence="1 7">
        <name>Mg(2+)</name>
        <dbReference type="ChEBI" id="CHEBI:18420"/>
    </cofactor>
</comment>
<reference evidence="9 10" key="1">
    <citation type="submission" date="2022-01" db="EMBL/GenBank/DDBJ databases">
        <title>Whole genome-based taxonomy of the Shewanellaceae.</title>
        <authorList>
            <person name="Martin-Rodriguez A.J."/>
        </authorList>
    </citation>
    <scope>NUCLEOTIDE SEQUENCE [LARGE SCALE GENOMIC DNA]</scope>
    <source>
        <strain evidence="9 10">DSM 17177</strain>
    </source>
</reference>
<evidence type="ECO:0000313" key="9">
    <source>
        <dbReference type="EMBL" id="MCL1126787.1"/>
    </source>
</evidence>
<dbReference type="PANTHER" id="PTHR43046:SF12">
    <property type="entry name" value="GDP-MANNOSE MANNOSYL HYDROLASE"/>
    <property type="match status" value="1"/>
</dbReference>
<keyword evidence="6 7" id="KW-0460">Magnesium</keyword>
<evidence type="ECO:0000259" key="8">
    <source>
        <dbReference type="PROSITE" id="PS51462"/>
    </source>
</evidence>